<protein>
    <submittedName>
        <fullName evidence="9">Reverse transcriptase domain-containing protein</fullName>
    </submittedName>
</protein>
<dbReference type="GO" id="GO:0016787">
    <property type="term" value="F:hydrolase activity"/>
    <property type="evidence" value="ECO:0007669"/>
    <property type="project" value="UniProtKB-KW"/>
</dbReference>
<accession>A0A0N5CIN8</accession>
<dbReference type="InterPro" id="IPR000477">
    <property type="entry name" value="RT_dom"/>
</dbReference>
<dbReference type="PROSITE" id="PS50878">
    <property type="entry name" value="RT_POL"/>
    <property type="match status" value="1"/>
</dbReference>
<evidence type="ECO:0000313" key="8">
    <source>
        <dbReference type="Proteomes" id="UP000046392"/>
    </source>
</evidence>
<dbReference type="InterPro" id="IPR041373">
    <property type="entry name" value="RT_RNaseH"/>
</dbReference>
<dbReference type="PANTHER" id="PTHR37984:SF9">
    <property type="entry name" value="INTEGRASE CATALYTIC DOMAIN-CONTAINING PROTEIN"/>
    <property type="match status" value="1"/>
</dbReference>
<keyword evidence="1" id="KW-0808">Transferase</keyword>
<evidence type="ECO:0000256" key="5">
    <source>
        <dbReference type="ARBA" id="ARBA00022801"/>
    </source>
</evidence>
<dbReference type="Proteomes" id="UP000046392">
    <property type="component" value="Unplaced"/>
</dbReference>
<keyword evidence="2" id="KW-0548">Nucleotidyltransferase</keyword>
<evidence type="ECO:0000256" key="1">
    <source>
        <dbReference type="ARBA" id="ARBA00022679"/>
    </source>
</evidence>
<dbReference type="InterPro" id="IPR050951">
    <property type="entry name" value="Retrovirus_Pol_polyprotein"/>
</dbReference>
<feature type="domain" description="Reverse transcriptase" evidence="7">
    <location>
        <begin position="1"/>
        <end position="229"/>
    </location>
</feature>
<evidence type="ECO:0000256" key="4">
    <source>
        <dbReference type="ARBA" id="ARBA00022759"/>
    </source>
</evidence>
<organism evidence="8 9">
    <name type="scientific">Strongyloides papillosus</name>
    <name type="common">Intestinal threadworm</name>
    <dbReference type="NCBI Taxonomy" id="174720"/>
    <lineage>
        <taxon>Eukaryota</taxon>
        <taxon>Metazoa</taxon>
        <taxon>Ecdysozoa</taxon>
        <taxon>Nematoda</taxon>
        <taxon>Chromadorea</taxon>
        <taxon>Rhabditida</taxon>
        <taxon>Tylenchina</taxon>
        <taxon>Panagrolaimomorpha</taxon>
        <taxon>Strongyloidoidea</taxon>
        <taxon>Strongyloididae</taxon>
        <taxon>Strongyloides</taxon>
    </lineage>
</organism>
<dbReference type="Pfam" id="PF17917">
    <property type="entry name" value="RT_RNaseH"/>
    <property type="match status" value="1"/>
</dbReference>
<name>A0A0N5CIN8_STREA</name>
<evidence type="ECO:0000256" key="6">
    <source>
        <dbReference type="ARBA" id="ARBA00022918"/>
    </source>
</evidence>
<keyword evidence="4" id="KW-0255">Endonuclease</keyword>
<dbReference type="Pfam" id="PF00078">
    <property type="entry name" value="RVT_1"/>
    <property type="match status" value="1"/>
</dbReference>
<sequence length="342" mass="40538">MQKCLCSFMKNAYSCLYQTALCIFINYGRVVKQNARALYIVLIGGQSKRNDLVLCGGKHKVRITTDYSTDVNDSIEDYSKIIPSTEDFLSRIKGNYFCLLDLSDAFNNVPIKEECRKLRTIVTKWKCFKYKRLPQGLKISPLFFQENLKEMFDLVNEVMYKLDRMNLRIKKEKMKLFKRSLIFLGYQINSTERRICEERLTIFKNLREPRTKKELESIQRLLSYYGSFMSTLYKLDLPLILATDASEHSMRETLFHKFEDGTTKPILSAAKEFNEHELKYDIANKETLSVVYFVKRFEKFLKARKFELHVDSRALYCIYTTRRFDCVLYVIICTFTLKQIFF</sequence>
<dbReference type="Gene3D" id="3.30.70.270">
    <property type="match status" value="1"/>
</dbReference>
<keyword evidence="5" id="KW-0378">Hydrolase</keyword>
<reference evidence="9" key="1">
    <citation type="submission" date="2017-02" db="UniProtKB">
        <authorList>
            <consortium name="WormBaseParasite"/>
        </authorList>
    </citation>
    <scope>IDENTIFICATION</scope>
</reference>
<dbReference type="WBParaSite" id="SPAL_0001769300.1">
    <property type="protein sequence ID" value="SPAL_0001769300.1"/>
    <property type="gene ID" value="SPAL_0001769300"/>
</dbReference>
<dbReference type="InterPro" id="IPR043128">
    <property type="entry name" value="Rev_trsase/Diguanyl_cyclase"/>
</dbReference>
<dbReference type="AlphaFoldDB" id="A0A0N5CIN8"/>
<keyword evidence="3" id="KW-0540">Nuclease</keyword>
<evidence type="ECO:0000256" key="3">
    <source>
        <dbReference type="ARBA" id="ARBA00022722"/>
    </source>
</evidence>
<dbReference type="GO" id="GO:0004519">
    <property type="term" value="F:endonuclease activity"/>
    <property type="evidence" value="ECO:0007669"/>
    <property type="project" value="UniProtKB-KW"/>
</dbReference>
<evidence type="ECO:0000313" key="9">
    <source>
        <dbReference type="WBParaSite" id="SPAL_0001769300.1"/>
    </source>
</evidence>
<keyword evidence="6" id="KW-0695">RNA-directed DNA polymerase</keyword>
<evidence type="ECO:0000256" key="2">
    <source>
        <dbReference type="ARBA" id="ARBA00022695"/>
    </source>
</evidence>
<evidence type="ECO:0000259" key="7">
    <source>
        <dbReference type="PROSITE" id="PS50878"/>
    </source>
</evidence>
<dbReference type="SUPFAM" id="SSF56672">
    <property type="entry name" value="DNA/RNA polymerases"/>
    <property type="match status" value="1"/>
</dbReference>
<proteinExistence type="predicted"/>
<dbReference type="Gene3D" id="3.10.10.10">
    <property type="entry name" value="HIV Type 1 Reverse Transcriptase, subunit A, domain 1"/>
    <property type="match status" value="1"/>
</dbReference>
<dbReference type="InterPro" id="IPR043502">
    <property type="entry name" value="DNA/RNA_pol_sf"/>
</dbReference>
<dbReference type="PANTHER" id="PTHR37984">
    <property type="entry name" value="PROTEIN CBG26694"/>
    <property type="match status" value="1"/>
</dbReference>
<keyword evidence="8" id="KW-1185">Reference proteome</keyword>
<dbReference type="STRING" id="174720.A0A0N5CIN8"/>
<dbReference type="GO" id="GO:0003964">
    <property type="term" value="F:RNA-directed DNA polymerase activity"/>
    <property type="evidence" value="ECO:0007669"/>
    <property type="project" value="UniProtKB-KW"/>
</dbReference>